<organism evidence="4 5">
    <name type="scientific">Neofusicoccum ribis</name>
    <dbReference type="NCBI Taxonomy" id="45134"/>
    <lineage>
        <taxon>Eukaryota</taxon>
        <taxon>Fungi</taxon>
        <taxon>Dikarya</taxon>
        <taxon>Ascomycota</taxon>
        <taxon>Pezizomycotina</taxon>
        <taxon>Dothideomycetes</taxon>
        <taxon>Dothideomycetes incertae sedis</taxon>
        <taxon>Botryosphaeriales</taxon>
        <taxon>Botryosphaeriaceae</taxon>
        <taxon>Neofusicoccum</taxon>
    </lineage>
</organism>
<feature type="domain" description="DUF6536" evidence="3">
    <location>
        <begin position="80"/>
        <end position="230"/>
    </location>
</feature>
<gene>
    <name evidence="4" type="ORF">SLS56_005196</name>
</gene>
<evidence type="ECO:0000256" key="1">
    <source>
        <dbReference type="SAM" id="MobiDB-lite"/>
    </source>
</evidence>
<dbReference type="EMBL" id="JAJVDC020000051">
    <property type="protein sequence ID" value="KAL1629800.1"/>
    <property type="molecule type" value="Genomic_DNA"/>
</dbReference>
<feature type="transmembrane region" description="Helical" evidence="2">
    <location>
        <begin position="394"/>
        <end position="417"/>
    </location>
</feature>
<dbReference type="PANTHER" id="PTHR35395">
    <property type="entry name" value="DUF6536 DOMAIN-CONTAINING PROTEIN"/>
    <property type="match status" value="1"/>
</dbReference>
<dbReference type="InterPro" id="IPR046623">
    <property type="entry name" value="DUF6536"/>
</dbReference>
<dbReference type="Proteomes" id="UP001521116">
    <property type="component" value="Unassembled WGS sequence"/>
</dbReference>
<reference evidence="4 5" key="1">
    <citation type="submission" date="2024-02" db="EMBL/GenBank/DDBJ databases">
        <title>De novo assembly and annotation of 12 fungi associated with fruit tree decline syndrome in Ontario, Canada.</title>
        <authorList>
            <person name="Sulman M."/>
            <person name="Ellouze W."/>
            <person name="Ilyukhin E."/>
        </authorList>
    </citation>
    <scope>NUCLEOTIDE SEQUENCE [LARGE SCALE GENOMIC DNA]</scope>
    <source>
        <strain evidence="4 5">M1-105</strain>
    </source>
</reference>
<accession>A0ABR3SV05</accession>
<dbReference type="PANTHER" id="PTHR35395:SF1">
    <property type="entry name" value="DUF6536 DOMAIN-CONTAINING PROTEIN"/>
    <property type="match status" value="1"/>
</dbReference>
<comment type="caution">
    <text evidence="4">The sequence shown here is derived from an EMBL/GenBank/DDBJ whole genome shotgun (WGS) entry which is preliminary data.</text>
</comment>
<evidence type="ECO:0000259" key="3">
    <source>
        <dbReference type="Pfam" id="PF20163"/>
    </source>
</evidence>
<feature type="region of interest" description="Disordered" evidence="1">
    <location>
        <begin position="16"/>
        <end position="45"/>
    </location>
</feature>
<protein>
    <recommendedName>
        <fullName evidence="3">DUF6536 domain-containing protein</fullName>
    </recommendedName>
</protein>
<keyword evidence="2" id="KW-1133">Transmembrane helix</keyword>
<keyword evidence="5" id="KW-1185">Reference proteome</keyword>
<proteinExistence type="predicted"/>
<feature type="transmembrane region" description="Helical" evidence="2">
    <location>
        <begin position="84"/>
        <end position="107"/>
    </location>
</feature>
<sequence>MSDSKSFQLASLKPSYSYTPVKPRDSVPSIETPRGSARSLPAGGFFDDSRSALVAPDERSETPSTGVVQRDASTRFPQGWRFGATFSATGAACVLLVNFTVAIWAYFKAGKRSDGYIYEGNCGKVDRVSTGVHLLINVLSTLLLGSSNYIQQCLSAPTRREVDLAHLKGIWLEIGQPSLRNLRFVPRWKLLMWILLALSSLPLHLFYNSTFYSSLAHNDYDYYFASGKFFEGAAFNTSEFPSPGTERYNNYNCYGEGNYTSCFPATYQTDPNSMQEDALRFDRLENEDCIRAYAQDFLAARRNLVLVVDDLDNTTSSLYSLRQYQVVPVGYGTPTPDPYYWICSNPSWYWKADYPVCSNALGSIEAHASNWTVYGYRIRYCQSESVDPKCRLNFNLPVLVIVIVFNAIKVVCICFVARRMRDQPMITLGDAVASFLRSPDAATKGMCLATRAHFQRSSKGPDWSQAIESPMTYKPQKMRWMRTASIRHWVATVFV</sequence>
<keyword evidence="2" id="KW-0812">Transmembrane</keyword>
<name>A0ABR3SV05_9PEZI</name>
<evidence type="ECO:0000256" key="2">
    <source>
        <dbReference type="SAM" id="Phobius"/>
    </source>
</evidence>
<evidence type="ECO:0000313" key="4">
    <source>
        <dbReference type="EMBL" id="KAL1629800.1"/>
    </source>
</evidence>
<feature type="transmembrane region" description="Helical" evidence="2">
    <location>
        <begin position="190"/>
        <end position="207"/>
    </location>
</feature>
<keyword evidence="2" id="KW-0472">Membrane</keyword>
<evidence type="ECO:0000313" key="5">
    <source>
        <dbReference type="Proteomes" id="UP001521116"/>
    </source>
</evidence>
<dbReference type="Pfam" id="PF20163">
    <property type="entry name" value="DUF6536"/>
    <property type="match status" value="1"/>
</dbReference>